<keyword evidence="2" id="KW-1185">Reference proteome</keyword>
<evidence type="ECO:0008006" key="3">
    <source>
        <dbReference type="Google" id="ProtNLM"/>
    </source>
</evidence>
<dbReference type="AlphaFoldDB" id="A0A4Q2UU21"/>
<protein>
    <recommendedName>
        <fullName evidence="3">ACT domain-containing protein</fullName>
    </recommendedName>
</protein>
<dbReference type="Proteomes" id="UP000290407">
    <property type="component" value="Unassembled WGS sequence"/>
</dbReference>
<reference evidence="1 2" key="1">
    <citation type="submission" date="2019-01" db="EMBL/GenBank/DDBJ databases">
        <title>Spirosoma flava sp. nov., a propanil-degrading bacterium isolated from herbicide-contaminated soil.</title>
        <authorList>
            <person name="Zhang L."/>
            <person name="Jiang J.-D."/>
        </authorList>
    </citation>
    <scope>NUCLEOTIDE SEQUENCE [LARGE SCALE GENOMIC DNA]</scope>
    <source>
        <strain evidence="1 2">TY50</strain>
    </source>
</reference>
<sequence length="87" mass="9530">MAASAKNPGWQEINYRIVGFDRPCFVSDVLQAVPQTETCQLVSVHFEADGIRAVGELALRLPMACSTGRIDQQLQSVKGIVRIDTVL</sequence>
<name>A0A4Q2UU21_9BACT</name>
<dbReference type="EMBL" id="SBLB01000001">
    <property type="protein sequence ID" value="RYC71290.1"/>
    <property type="molecule type" value="Genomic_DNA"/>
</dbReference>
<evidence type="ECO:0000313" key="1">
    <source>
        <dbReference type="EMBL" id="RYC71290.1"/>
    </source>
</evidence>
<organism evidence="1 2">
    <name type="scientific">Spirosoma sordidisoli</name>
    <dbReference type="NCBI Taxonomy" id="2502893"/>
    <lineage>
        <taxon>Bacteria</taxon>
        <taxon>Pseudomonadati</taxon>
        <taxon>Bacteroidota</taxon>
        <taxon>Cytophagia</taxon>
        <taxon>Cytophagales</taxon>
        <taxon>Cytophagaceae</taxon>
        <taxon>Spirosoma</taxon>
    </lineage>
</organism>
<accession>A0A4Q2UU21</accession>
<comment type="caution">
    <text evidence="1">The sequence shown here is derived from an EMBL/GenBank/DDBJ whole genome shotgun (WGS) entry which is preliminary data.</text>
</comment>
<gene>
    <name evidence="1" type="ORF">EQG79_03865</name>
</gene>
<proteinExistence type="predicted"/>
<dbReference type="RefSeq" id="WP_129600037.1">
    <property type="nucleotide sequence ID" value="NZ_SBLB01000001.1"/>
</dbReference>
<evidence type="ECO:0000313" key="2">
    <source>
        <dbReference type="Proteomes" id="UP000290407"/>
    </source>
</evidence>